<evidence type="ECO:0008006" key="2">
    <source>
        <dbReference type="Google" id="ProtNLM"/>
    </source>
</evidence>
<dbReference type="AlphaFoldDB" id="A0AAT9FSM5"/>
<gene>
    <name evidence="1" type="ORF">NT6N_39780</name>
</gene>
<dbReference type="KEGG" id="osu:NT6N_39780"/>
<accession>A0AAT9FSM5</accession>
<proteinExistence type="predicted"/>
<sequence length="64" mass="7354">METMTKDKTCAKCKYWDNQNGGDSGQCRRSSPQAVVFKVDSEMEYKSVFPNTNSTDWCGEFEEK</sequence>
<name>A0AAT9FSM5_9BACT</name>
<dbReference type="EMBL" id="AP026866">
    <property type="protein sequence ID" value="BDS08938.1"/>
    <property type="molecule type" value="Genomic_DNA"/>
</dbReference>
<organism evidence="1">
    <name type="scientific">Oceaniferula spumae</name>
    <dbReference type="NCBI Taxonomy" id="2979115"/>
    <lineage>
        <taxon>Bacteria</taxon>
        <taxon>Pseudomonadati</taxon>
        <taxon>Verrucomicrobiota</taxon>
        <taxon>Verrucomicrobiia</taxon>
        <taxon>Verrucomicrobiales</taxon>
        <taxon>Verrucomicrobiaceae</taxon>
        <taxon>Oceaniferula</taxon>
    </lineage>
</organism>
<evidence type="ECO:0000313" key="1">
    <source>
        <dbReference type="EMBL" id="BDS08938.1"/>
    </source>
</evidence>
<reference evidence="1" key="1">
    <citation type="submission" date="2024-07" db="EMBL/GenBank/DDBJ databases">
        <title>Complete genome sequence of Verrucomicrobiaceae bacterium NT6N.</title>
        <authorList>
            <person name="Huang C."/>
            <person name="Takami H."/>
            <person name="Hamasaki K."/>
        </authorList>
    </citation>
    <scope>NUCLEOTIDE SEQUENCE</scope>
    <source>
        <strain evidence="1">NT6N</strain>
    </source>
</reference>
<protein>
    <recommendedName>
        <fullName evidence="2">Benzylsuccinate synthase</fullName>
    </recommendedName>
</protein>